<dbReference type="OrthoDB" id="118020at2157"/>
<organism evidence="3 4">
    <name type="scientific">Halosimplex pelagicum</name>
    <dbReference type="NCBI Taxonomy" id="869886"/>
    <lineage>
        <taxon>Archaea</taxon>
        <taxon>Methanobacteriati</taxon>
        <taxon>Methanobacteriota</taxon>
        <taxon>Stenosarchaea group</taxon>
        <taxon>Halobacteria</taxon>
        <taxon>Halobacteriales</taxon>
        <taxon>Haloarculaceae</taxon>
        <taxon>Halosimplex</taxon>
    </lineage>
</organism>
<evidence type="ECO:0000313" key="3">
    <source>
        <dbReference type="EMBL" id="QLH81865.1"/>
    </source>
</evidence>
<sequence length="189" mass="19620">MDIKQLFDDDDAVSPVIGVILMVAITVILAAVIASFVLGLGNQAQQGAPTATIGFDYEQIDENSGSDSSNWGVLSISHDGGDSISDQELYVRGSGFNSSGEHYAPGDPFEGSAAVGADLEDYIVSNGGSQIDHVDTGLWNGTKSGDDSAIVSGDRANAYVSSDYEVSVVYQAQEGDTSSTLNEQEGPDA</sequence>
<name>A0A7D5PAL0_9EURY</name>
<dbReference type="Pfam" id="PF07790">
    <property type="entry name" value="Pilin_N"/>
    <property type="match status" value="1"/>
</dbReference>
<dbReference type="RefSeq" id="WP_179922279.1">
    <property type="nucleotide sequence ID" value="NZ_CP058909.1"/>
</dbReference>
<dbReference type="PANTHER" id="PTHR38138">
    <property type="entry name" value="VNG6441H"/>
    <property type="match status" value="1"/>
</dbReference>
<keyword evidence="1" id="KW-0472">Membrane</keyword>
<protein>
    <submittedName>
        <fullName evidence="3">Type IV pilin N-terminal domain-containing protein</fullName>
    </submittedName>
</protein>
<dbReference type="PANTHER" id="PTHR38138:SF1">
    <property type="entry name" value="ARCHAEAL TYPE IV PILIN N-TERMINAL DOMAIN-CONTAINING PROTEIN"/>
    <property type="match status" value="1"/>
</dbReference>
<evidence type="ECO:0000313" key="4">
    <source>
        <dbReference type="Proteomes" id="UP000509346"/>
    </source>
</evidence>
<feature type="domain" description="Archaeal Type IV pilin N-terminal" evidence="2">
    <location>
        <begin position="11"/>
        <end position="93"/>
    </location>
</feature>
<keyword evidence="1" id="KW-0812">Transmembrane</keyword>
<dbReference type="KEGG" id="hpel:HZS54_09620"/>
<gene>
    <name evidence="3" type="ORF">HZS54_09620</name>
</gene>
<keyword evidence="1" id="KW-1133">Transmembrane helix</keyword>
<dbReference type="EMBL" id="CP058909">
    <property type="protein sequence ID" value="QLH81865.1"/>
    <property type="molecule type" value="Genomic_DNA"/>
</dbReference>
<accession>A0A7D5PAL0</accession>
<dbReference type="InterPro" id="IPR012859">
    <property type="entry name" value="Pilin_N_archaeal"/>
</dbReference>
<evidence type="ECO:0000259" key="2">
    <source>
        <dbReference type="Pfam" id="PF07790"/>
    </source>
</evidence>
<dbReference type="InterPro" id="IPR013373">
    <property type="entry name" value="Flagellin/pilin_N_arc"/>
</dbReference>
<dbReference type="NCBIfam" id="TIGR02537">
    <property type="entry name" value="arch_flag_Nterm"/>
    <property type="match status" value="1"/>
</dbReference>
<proteinExistence type="predicted"/>
<dbReference type="Proteomes" id="UP000509346">
    <property type="component" value="Chromosome"/>
</dbReference>
<keyword evidence="4" id="KW-1185">Reference proteome</keyword>
<reference evidence="3 4" key="1">
    <citation type="submission" date="2020-07" db="EMBL/GenBank/DDBJ databases">
        <title>Halosimplex litoreum sp. nov. and Halosimplex rubrum sp. nov., isolated from different salt environments.</title>
        <authorList>
            <person name="Cui H."/>
        </authorList>
    </citation>
    <scope>NUCLEOTIDE SEQUENCE [LARGE SCALE GENOMIC DNA]</scope>
    <source>
        <strain evidence="3 4">R2</strain>
    </source>
</reference>
<feature type="transmembrane region" description="Helical" evidence="1">
    <location>
        <begin position="12"/>
        <end position="38"/>
    </location>
</feature>
<dbReference type="GeneID" id="56082847"/>
<dbReference type="AlphaFoldDB" id="A0A7D5PAL0"/>
<evidence type="ECO:0000256" key="1">
    <source>
        <dbReference type="SAM" id="Phobius"/>
    </source>
</evidence>